<keyword evidence="1" id="KW-1133">Transmembrane helix</keyword>
<dbReference type="Gene3D" id="3.90.550.10">
    <property type="entry name" value="Spore Coat Polysaccharide Biosynthesis Protein SpsA, Chain A"/>
    <property type="match status" value="1"/>
</dbReference>
<accession>A0A1F5NNV2</accession>
<dbReference type="Proteomes" id="UP000176864">
    <property type="component" value="Unassembled WGS sequence"/>
</dbReference>
<keyword evidence="1" id="KW-0812">Transmembrane</keyword>
<evidence type="ECO:0000313" key="3">
    <source>
        <dbReference type="EMBL" id="OGE79202.1"/>
    </source>
</evidence>
<dbReference type="PANTHER" id="PTHR36851">
    <property type="entry name" value="UNNAMED PRODUCT"/>
    <property type="match status" value="1"/>
</dbReference>
<dbReference type="InterPro" id="IPR001173">
    <property type="entry name" value="Glyco_trans_2-like"/>
</dbReference>
<dbReference type="STRING" id="1817824.A2751_04380"/>
<evidence type="ECO:0000256" key="1">
    <source>
        <dbReference type="SAM" id="Phobius"/>
    </source>
</evidence>
<feature type="transmembrane region" description="Helical" evidence="1">
    <location>
        <begin position="462"/>
        <end position="482"/>
    </location>
</feature>
<proteinExistence type="predicted"/>
<dbReference type="SUPFAM" id="SSF53448">
    <property type="entry name" value="Nucleotide-diphospho-sugar transferases"/>
    <property type="match status" value="1"/>
</dbReference>
<dbReference type="PANTHER" id="PTHR36851:SF1">
    <property type="entry name" value="GLYCO_TRANS_2-LIKE DOMAIN-CONTAINING PROTEIN"/>
    <property type="match status" value="1"/>
</dbReference>
<comment type="caution">
    <text evidence="3">The sequence shown here is derived from an EMBL/GenBank/DDBJ whole genome shotgun (WGS) entry which is preliminary data.</text>
</comment>
<reference evidence="3 4" key="1">
    <citation type="journal article" date="2016" name="Nat. Commun.">
        <title>Thousands of microbial genomes shed light on interconnected biogeochemical processes in an aquifer system.</title>
        <authorList>
            <person name="Anantharaman K."/>
            <person name="Brown C.T."/>
            <person name="Hug L.A."/>
            <person name="Sharon I."/>
            <person name="Castelle C.J."/>
            <person name="Probst A.J."/>
            <person name="Thomas B.C."/>
            <person name="Singh A."/>
            <person name="Wilkins M.J."/>
            <person name="Karaoz U."/>
            <person name="Brodie E.L."/>
            <person name="Williams K.H."/>
            <person name="Hubbard S.S."/>
            <person name="Banfield J.F."/>
        </authorList>
    </citation>
    <scope>NUCLEOTIDE SEQUENCE [LARGE SCALE GENOMIC DNA]</scope>
</reference>
<dbReference type="AlphaFoldDB" id="A0A1F5NNV2"/>
<keyword evidence="1" id="KW-0472">Membrane</keyword>
<sequence length="553" mass="64587">MPKQSKTTLYRFLEIVPALLTWLTFAGAIVFSYFVPFLVAIYIILFDLYWVLKAVNTAMHLFSSFSKLRLHANHDWRKRMESLADLEGYKKQLRKEILEASSRKNVVDLKHELFRLNKIDFTDRALDPRQIYHLVLLPTYKESLTVLESSVRSIASSNFPKEQIFFALATEERDRDLALENSRILRERYSDKFLRFEVFMHPDGIEGEIKAKGANLTYAARRAVAIFREELKIPMENIIVSAFDSDTVVSKDYFSYLTYAFLTAEKPYRTSFQPMPVYNNNIWDAPAITRIVAVANSFWQMVEASRPDRLVTFSSHAMPLRALVDVDFWPVDVIADDSQIFWRCWLYYHGDYRAVPLFTTVSLDTMLDETYLRTLVGQYKQKRRWAWGNSENIPYLVTNALKDSKIPWWKKFIYIERMVEGYYFWATASIMIAILGWLPLLLGGDKLAENVLLYNLPLLTRSMMQVATVFLILSVYINLVMIPPRPAHLSRWRSFNMIFQWIFVPLVSTIFGSAPAIDAQTRMMFGRYLGFWVSPKARKTQIEDPAMIFQKGK</sequence>
<organism evidence="3 4">
    <name type="scientific">Candidatus Doudnabacteria bacterium RIFCSPHIGHO2_01_FULL_46_14</name>
    <dbReference type="NCBI Taxonomy" id="1817824"/>
    <lineage>
        <taxon>Bacteria</taxon>
        <taxon>Candidatus Doudnaibacteriota</taxon>
    </lineage>
</organism>
<dbReference type="EMBL" id="MFEK01000006">
    <property type="protein sequence ID" value="OGE79202.1"/>
    <property type="molecule type" value="Genomic_DNA"/>
</dbReference>
<feature type="transmembrane region" description="Helical" evidence="1">
    <location>
        <begin position="422"/>
        <end position="442"/>
    </location>
</feature>
<dbReference type="Pfam" id="PF13632">
    <property type="entry name" value="Glyco_trans_2_3"/>
    <property type="match status" value="1"/>
</dbReference>
<evidence type="ECO:0000259" key="2">
    <source>
        <dbReference type="Pfam" id="PF13632"/>
    </source>
</evidence>
<dbReference type="InterPro" id="IPR029044">
    <property type="entry name" value="Nucleotide-diphossugar_trans"/>
</dbReference>
<feature type="transmembrane region" description="Helical" evidence="1">
    <location>
        <begin position="40"/>
        <end position="62"/>
    </location>
</feature>
<gene>
    <name evidence="3" type="ORF">A2751_04380</name>
</gene>
<evidence type="ECO:0000313" key="4">
    <source>
        <dbReference type="Proteomes" id="UP000176864"/>
    </source>
</evidence>
<name>A0A1F5NNV2_9BACT</name>
<feature type="domain" description="Glycosyltransferase 2-like" evidence="2">
    <location>
        <begin position="243"/>
        <end position="440"/>
    </location>
</feature>
<protein>
    <recommendedName>
        <fullName evidence="2">Glycosyltransferase 2-like domain-containing protein</fullName>
    </recommendedName>
</protein>
<feature type="transmembrane region" description="Helical" evidence="1">
    <location>
        <begin position="12"/>
        <end position="34"/>
    </location>
</feature>
<feature type="transmembrane region" description="Helical" evidence="1">
    <location>
        <begin position="494"/>
        <end position="517"/>
    </location>
</feature>